<reference evidence="7 8" key="1">
    <citation type="journal article" date="2018" name="Cell">
        <title>The Chara Genome: Secondary Complexity and Implications for Plant Terrestrialization.</title>
        <authorList>
            <person name="Nishiyama T."/>
            <person name="Sakayama H."/>
            <person name="Vries J.D."/>
            <person name="Buschmann H."/>
            <person name="Saint-Marcoux D."/>
            <person name="Ullrich K.K."/>
            <person name="Haas F.B."/>
            <person name="Vanderstraeten L."/>
            <person name="Becker D."/>
            <person name="Lang D."/>
            <person name="Vosolsobe S."/>
            <person name="Rombauts S."/>
            <person name="Wilhelmsson P.K.I."/>
            <person name="Janitza P."/>
            <person name="Kern R."/>
            <person name="Heyl A."/>
            <person name="Rumpler F."/>
            <person name="Villalobos L.I.A.C."/>
            <person name="Clay J.M."/>
            <person name="Skokan R."/>
            <person name="Toyoda A."/>
            <person name="Suzuki Y."/>
            <person name="Kagoshima H."/>
            <person name="Schijlen E."/>
            <person name="Tajeshwar N."/>
            <person name="Catarino B."/>
            <person name="Hetherington A.J."/>
            <person name="Saltykova A."/>
            <person name="Bonnot C."/>
            <person name="Breuninger H."/>
            <person name="Symeonidi A."/>
            <person name="Radhakrishnan G.V."/>
            <person name="Van Nieuwerburgh F."/>
            <person name="Deforce D."/>
            <person name="Chang C."/>
            <person name="Karol K.G."/>
            <person name="Hedrich R."/>
            <person name="Ulvskov P."/>
            <person name="Glockner G."/>
            <person name="Delwiche C.F."/>
            <person name="Petrasek J."/>
            <person name="Van de Peer Y."/>
            <person name="Friml J."/>
            <person name="Beilby M."/>
            <person name="Dolan L."/>
            <person name="Kohara Y."/>
            <person name="Sugano S."/>
            <person name="Fujiyama A."/>
            <person name="Delaux P.-M."/>
            <person name="Quint M."/>
            <person name="TheiBen G."/>
            <person name="Hagemann M."/>
            <person name="Harholt J."/>
            <person name="Dunand C."/>
            <person name="Zachgo S."/>
            <person name="Langdale J."/>
            <person name="Maumus F."/>
            <person name="Straeten D.V.D."/>
            <person name="Gould S.B."/>
            <person name="Rensing S.A."/>
        </authorList>
    </citation>
    <scope>NUCLEOTIDE SEQUENCE [LARGE SCALE GENOMIC DNA]</scope>
    <source>
        <strain evidence="7 8">S276</strain>
    </source>
</reference>
<keyword evidence="5 6" id="KW-0472">Membrane</keyword>
<evidence type="ECO:0000256" key="4">
    <source>
        <dbReference type="ARBA" id="ARBA00022989"/>
    </source>
</evidence>
<sequence>MTRDRRQPQPGQKGCRSFTGFCMEFGREFASKGGGVVVRARVPSWTAAQADALAPACVSAAQRGRTMAFEGYANPRTALFHVLFKGLAIAFYVCCKWISSSFVIHFVVCVLLLALDFWTVKNVSGRRLVGLRWWNETDENGESVWRFESLDQEAMDQLNSKDAWLFWSTIVISIGVWVLLGIGAIVNVAPNYLLIVAIAIVLNGANIIGFFKCRKDAKAKLQGLATETMVSHLTPKIQNLFSA</sequence>
<evidence type="ECO:0000256" key="1">
    <source>
        <dbReference type="ARBA" id="ARBA00004141"/>
    </source>
</evidence>
<keyword evidence="3 6" id="KW-0812">Transmembrane</keyword>
<dbReference type="EMBL" id="BFEA01000236">
    <property type="protein sequence ID" value="GBG76058.1"/>
    <property type="molecule type" value="Genomic_DNA"/>
</dbReference>
<evidence type="ECO:0000256" key="6">
    <source>
        <dbReference type="RuleBase" id="RU361206"/>
    </source>
</evidence>
<evidence type="ECO:0000256" key="5">
    <source>
        <dbReference type="ARBA" id="ARBA00023136"/>
    </source>
</evidence>
<name>A0A388L1D1_CHABU</name>
<evidence type="ECO:0000256" key="2">
    <source>
        <dbReference type="ARBA" id="ARBA00005467"/>
    </source>
</evidence>
<comment type="function">
    <text evidence="6">Golgi membrane protein involved in vesicular trafficking.</text>
</comment>
<dbReference type="PANTHER" id="PTHR13019:SF7">
    <property type="entry name" value="GOLGI APPARATUS MEMBRANE PROTEIN TVP23"/>
    <property type="match status" value="1"/>
</dbReference>
<keyword evidence="8" id="KW-1185">Reference proteome</keyword>
<dbReference type="GO" id="GO:0009306">
    <property type="term" value="P:protein secretion"/>
    <property type="evidence" value="ECO:0007669"/>
    <property type="project" value="TreeGrafter"/>
</dbReference>
<evidence type="ECO:0000313" key="8">
    <source>
        <dbReference type="Proteomes" id="UP000265515"/>
    </source>
</evidence>
<dbReference type="PANTHER" id="PTHR13019">
    <property type="entry name" value="GOLGI APPARATUS MEMBRANE PROTEIN TVP23"/>
    <property type="match status" value="1"/>
</dbReference>
<dbReference type="Gramene" id="GBG76058">
    <property type="protein sequence ID" value="GBG76058"/>
    <property type="gene ID" value="CBR_g21298"/>
</dbReference>
<dbReference type="InterPro" id="IPR008564">
    <property type="entry name" value="TVP23-like"/>
</dbReference>
<comment type="subcellular location">
    <subcellularLocation>
        <location evidence="6">Golgi apparatus membrane</location>
        <topology evidence="6">Multi-pass membrane protein</topology>
    </subcellularLocation>
    <subcellularLocation>
        <location evidence="1">Membrane</location>
        <topology evidence="1">Multi-pass membrane protein</topology>
    </subcellularLocation>
</comment>
<dbReference type="GO" id="GO:0016192">
    <property type="term" value="P:vesicle-mediated transport"/>
    <property type="evidence" value="ECO:0007669"/>
    <property type="project" value="TreeGrafter"/>
</dbReference>
<dbReference type="AlphaFoldDB" id="A0A388L1D1"/>
<accession>A0A388L1D1</accession>
<organism evidence="7 8">
    <name type="scientific">Chara braunii</name>
    <name type="common">Braun's stonewort</name>
    <dbReference type="NCBI Taxonomy" id="69332"/>
    <lineage>
        <taxon>Eukaryota</taxon>
        <taxon>Viridiplantae</taxon>
        <taxon>Streptophyta</taxon>
        <taxon>Charophyceae</taxon>
        <taxon>Charales</taxon>
        <taxon>Characeae</taxon>
        <taxon>Chara</taxon>
    </lineage>
</organism>
<feature type="transmembrane region" description="Helical" evidence="6">
    <location>
        <begin position="98"/>
        <end position="118"/>
    </location>
</feature>
<feature type="transmembrane region" description="Helical" evidence="6">
    <location>
        <begin position="192"/>
        <end position="211"/>
    </location>
</feature>
<dbReference type="OrthoDB" id="2151161at2759"/>
<dbReference type="Pfam" id="PF05832">
    <property type="entry name" value="DUF846"/>
    <property type="match status" value="1"/>
</dbReference>
<dbReference type="OMA" id="ESAHPNR"/>
<evidence type="ECO:0000256" key="3">
    <source>
        <dbReference type="ARBA" id="ARBA00022692"/>
    </source>
</evidence>
<protein>
    <recommendedName>
        <fullName evidence="6">Golgi apparatus membrane protein TVP23</fullName>
    </recommendedName>
</protein>
<keyword evidence="6" id="KW-0333">Golgi apparatus</keyword>
<feature type="transmembrane region" description="Helical" evidence="6">
    <location>
        <begin position="164"/>
        <end position="186"/>
    </location>
</feature>
<gene>
    <name evidence="7" type="ORF">CBR_g21298</name>
</gene>
<dbReference type="STRING" id="69332.A0A388L1D1"/>
<keyword evidence="4 6" id="KW-1133">Transmembrane helix</keyword>
<proteinExistence type="inferred from homology"/>
<evidence type="ECO:0000313" key="7">
    <source>
        <dbReference type="EMBL" id="GBG76058.1"/>
    </source>
</evidence>
<feature type="transmembrane region" description="Helical" evidence="6">
    <location>
        <begin position="73"/>
        <end position="92"/>
    </location>
</feature>
<dbReference type="Proteomes" id="UP000265515">
    <property type="component" value="Unassembled WGS sequence"/>
</dbReference>
<comment type="caution">
    <text evidence="7">The sequence shown here is derived from an EMBL/GenBank/DDBJ whole genome shotgun (WGS) entry which is preliminary data.</text>
</comment>
<comment type="similarity">
    <text evidence="2 6">Belongs to the TVP23 family.</text>
</comment>
<dbReference type="GO" id="GO:0000139">
    <property type="term" value="C:Golgi membrane"/>
    <property type="evidence" value="ECO:0007669"/>
    <property type="project" value="UniProtKB-SubCell"/>
</dbReference>